<proteinExistence type="predicted"/>
<dbReference type="WBParaSite" id="ECPE_0001225701-mRNA-1">
    <property type="protein sequence ID" value="ECPE_0001225701-mRNA-1"/>
    <property type="gene ID" value="ECPE_0001225701"/>
</dbReference>
<evidence type="ECO:0000313" key="3">
    <source>
        <dbReference type="Proteomes" id="UP000272942"/>
    </source>
</evidence>
<gene>
    <name evidence="2" type="ORF">ECPE_LOCUS12221</name>
</gene>
<organism evidence="4">
    <name type="scientific">Echinostoma caproni</name>
    <dbReference type="NCBI Taxonomy" id="27848"/>
    <lineage>
        <taxon>Eukaryota</taxon>
        <taxon>Metazoa</taxon>
        <taxon>Spiralia</taxon>
        <taxon>Lophotrochozoa</taxon>
        <taxon>Platyhelminthes</taxon>
        <taxon>Trematoda</taxon>
        <taxon>Digenea</taxon>
        <taxon>Plagiorchiida</taxon>
        <taxon>Echinostomata</taxon>
        <taxon>Echinostomatoidea</taxon>
        <taxon>Echinostomatidae</taxon>
        <taxon>Echinostoma</taxon>
    </lineage>
</organism>
<feature type="region of interest" description="Disordered" evidence="1">
    <location>
        <begin position="1"/>
        <end position="20"/>
    </location>
</feature>
<name>A0A183AZ36_9TREM</name>
<sequence>MHAAPPPYSPPEGPIPSAPYAYTAPTSVAPPYPGSHAPYPVAGATPGQAPQIGFVIPTSAAPTYTSYNVPPRRRGSQNQCQGNSVDCVLAIEAIQESLNRLAIEVTRYLVCHLHLQSAQCCR</sequence>
<dbReference type="Proteomes" id="UP000272942">
    <property type="component" value="Unassembled WGS sequence"/>
</dbReference>
<reference evidence="2 3" key="2">
    <citation type="submission" date="2018-11" db="EMBL/GenBank/DDBJ databases">
        <authorList>
            <consortium name="Pathogen Informatics"/>
        </authorList>
    </citation>
    <scope>NUCLEOTIDE SEQUENCE [LARGE SCALE GENOMIC DNA]</scope>
    <source>
        <strain evidence="2 3">Egypt</strain>
    </source>
</reference>
<evidence type="ECO:0000313" key="4">
    <source>
        <dbReference type="WBParaSite" id="ECPE_0001225701-mRNA-1"/>
    </source>
</evidence>
<dbReference type="AlphaFoldDB" id="A0A183AZ36"/>
<reference evidence="4" key="1">
    <citation type="submission" date="2016-06" db="UniProtKB">
        <authorList>
            <consortium name="WormBaseParasite"/>
        </authorList>
    </citation>
    <scope>IDENTIFICATION</scope>
</reference>
<feature type="compositionally biased region" description="Pro residues" evidence="1">
    <location>
        <begin position="1"/>
        <end position="17"/>
    </location>
</feature>
<protein>
    <submittedName>
        <fullName evidence="4">DAZ-associated protein 2</fullName>
    </submittedName>
</protein>
<evidence type="ECO:0000313" key="2">
    <source>
        <dbReference type="EMBL" id="VDP89484.1"/>
    </source>
</evidence>
<keyword evidence="3" id="KW-1185">Reference proteome</keyword>
<accession>A0A183AZ36</accession>
<evidence type="ECO:0000256" key="1">
    <source>
        <dbReference type="SAM" id="MobiDB-lite"/>
    </source>
</evidence>
<dbReference type="EMBL" id="UZAN01052420">
    <property type="protein sequence ID" value="VDP89484.1"/>
    <property type="molecule type" value="Genomic_DNA"/>
</dbReference>